<dbReference type="InterPro" id="IPR053234">
    <property type="entry name" value="RPM1_Interactor"/>
</dbReference>
<feature type="region of interest" description="Disordered" evidence="1">
    <location>
        <begin position="651"/>
        <end position="692"/>
    </location>
</feature>
<feature type="non-terminal residue" evidence="2">
    <location>
        <position position="1119"/>
    </location>
</feature>
<dbReference type="GeneID" id="9684495"/>
<name>C1MSH8_MICPC</name>
<evidence type="ECO:0000313" key="2">
    <source>
        <dbReference type="EMBL" id="EEH57137.1"/>
    </source>
</evidence>
<dbReference type="EMBL" id="GG663739">
    <property type="protein sequence ID" value="EEH57137.1"/>
    <property type="molecule type" value="Genomic_DNA"/>
</dbReference>
<feature type="region of interest" description="Disordered" evidence="1">
    <location>
        <begin position="454"/>
        <end position="477"/>
    </location>
</feature>
<proteinExistence type="predicted"/>
<evidence type="ECO:0000313" key="3">
    <source>
        <dbReference type="Proteomes" id="UP000001876"/>
    </source>
</evidence>
<sequence>MVGDDALVDYPHPRHACAVFKFAETTHATHCPNCWCYCCDKKAPCPDWATHCDAKSGVARWDQMRHRIQLAAARAPAGATAGAGAGPGAPAPRPGFPPAPRPLWREPLLDAAEARAAALLLDAAEERASAATAYLTQRPPETQPMPDPSTLPSLKLLGTLNIPMVLANGKTARDVDDKLAMYRHGIRFRDRYTMNTFDEERTSQAKNKPLNLYNLFTKTSDKKVATLGHMFRPGEPPAREMVPLRVIVIDCSGERAPVDVAIDVRRARDVAADVVDAIRKKCGVSDAEKVILAACEYLSPEARKPDDTTRLERGDGRVRNGSSKVVAMYTSYAKDGDASARRTRTDAAPADGAAFRDAARRERFENTPVHYVRGFLREYPDDDIYPNSAESLSSSLSTSRSCIAKRFHDPKRGKIMDALVAYRLPADASDEVVIVYPAVHDDFDKVKKDAQEAKKRKVDAKKKIKEKAQKRKDDMSAQRRKIFERAGMAYYSESEDEFYESDHGEDDDFDRVFGLREHSENEEKAANLVIAKETVYTALRACSVPLIVPYYADLFASAPAAPRKATAKMAPPEFLASHQYAGAKPGYTYKHHEPRGRGYYRDDIAAALEAAALAALPKVGGDKAASAISKLVKKILSRGCVVSGGDGVALVTSPPSGSASGGGKPKAGTKRKSSSGGGGFESAAAETRDDGDLPDPVLMHACFDYNSPFQNVDCETLLDIKEGKPHEDSYAKWPRSRKSGGYTYGNSAFVDSGFTTHAVTAAFDFGALSEAAKSAFSRVNGIIPGGAVTDPSAAEDTKNLAALYKAQHAEQLAELRSEKILTELKRAQQTMYEETNSGGVRYGPGGAAAKKWRLTQPLARLTLAVKSDDDRRAGSSATLEVKIYVKDPEAEPTPEDHRAFSCRSFVSSSQNACDLSTMFCNERSSSYSRYGGVSPDGASGAVMYESLVAMLWNDDMARRQERLARAEAASADSKIRSIPDFMRHLEMSEIDPDTQPPGLTVELRPYQLQSLHRMRELEAAPGGLRDVLWTRIPSLNGAWFSPAARVVLPRNRVPAMAKGGFLCEEMGLGKTVEVLALVLGSPAPAGWIANGDPKNSTCSSPSEHVDGLLGLYPAMELRP</sequence>
<dbReference type="AlphaFoldDB" id="C1MSH8"/>
<dbReference type="Proteomes" id="UP000001876">
    <property type="component" value="Unassembled WGS sequence"/>
</dbReference>
<keyword evidence="3" id="KW-1185">Reference proteome</keyword>
<reference evidence="2 3" key="1">
    <citation type="journal article" date="2009" name="Science">
        <title>Green evolution and dynamic adaptations revealed by genomes of the marine picoeukaryotes Micromonas.</title>
        <authorList>
            <person name="Worden A.Z."/>
            <person name="Lee J.H."/>
            <person name="Mock T."/>
            <person name="Rouze P."/>
            <person name="Simmons M.P."/>
            <person name="Aerts A.L."/>
            <person name="Allen A.E."/>
            <person name="Cuvelier M.L."/>
            <person name="Derelle E."/>
            <person name="Everett M.V."/>
            <person name="Foulon E."/>
            <person name="Grimwood J."/>
            <person name="Gundlach H."/>
            <person name="Henrissat B."/>
            <person name="Napoli C."/>
            <person name="McDonald S.M."/>
            <person name="Parker M.S."/>
            <person name="Rombauts S."/>
            <person name="Salamov A."/>
            <person name="Von Dassow P."/>
            <person name="Badger J.H."/>
            <person name="Coutinho P.M."/>
            <person name="Demir E."/>
            <person name="Dubchak I."/>
            <person name="Gentemann C."/>
            <person name="Eikrem W."/>
            <person name="Gready J.E."/>
            <person name="John U."/>
            <person name="Lanier W."/>
            <person name="Lindquist E.A."/>
            <person name="Lucas S."/>
            <person name="Mayer K.F."/>
            <person name="Moreau H."/>
            <person name="Not F."/>
            <person name="Otillar R."/>
            <person name="Panaud O."/>
            <person name="Pangilinan J."/>
            <person name="Paulsen I."/>
            <person name="Piegu B."/>
            <person name="Poliakov A."/>
            <person name="Robbens S."/>
            <person name="Schmutz J."/>
            <person name="Toulza E."/>
            <person name="Wyss T."/>
            <person name="Zelensky A."/>
            <person name="Zhou K."/>
            <person name="Armbrust E.V."/>
            <person name="Bhattacharya D."/>
            <person name="Goodenough U.W."/>
            <person name="Van de Peer Y."/>
            <person name="Grigoriev I.V."/>
        </authorList>
    </citation>
    <scope>NUCLEOTIDE SEQUENCE [LARGE SCALE GENOMIC DNA]</scope>
    <source>
        <strain evidence="2 3">CCMP1545</strain>
    </source>
</reference>
<evidence type="ECO:0000256" key="1">
    <source>
        <dbReference type="SAM" id="MobiDB-lite"/>
    </source>
</evidence>
<dbReference type="PANTHER" id="PTHR33443:SF30">
    <property type="entry name" value="SARCOSINE DEHYDROGENASE-2C PROTEIN"/>
    <property type="match status" value="1"/>
</dbReference>
<gene>
    <name evidence="2" type="ORF">MICPUCDRAFT_47189</name>
</gene>
<accession>C1MSH8</accession>
<dbReference type="SUPFAM" id="SSF52540">
    <property type="entry name" value="P-loop containing nucleoside triphosphate hydrolases"/>
    <property type="match status" value="1"/>
</dbReference>
<protein>
    <submittedName>
        <fullName evidence="2">SNF2 super family</fullName>
    </submittedName>
</protein>
<dbReference type="KEGG" id="mpp:MICPUCDRAFT_47189"/>
<dbReference type="RefSeq" id="XP_003058682.1">
    <property type="nucleotide sequence ID" value="XM_003058636.1"/>
</dbReference>
<dbReference type="PANTHER" id="PTHR33443">
    <property type="entry name" value="ZGC:112980"/>
    <property type="match status" value="1"/>
</dbReference>
<feature type="region of interest" description="Disordered" evidence="1">
    <location>
        <begin position="73"/>
        <end position="103"/>
    </location>
</feature>
<dbReference type="STRING" id="564608.C1MSH8"/>
<dbReference type="OrthoDB" id="568332at2759"/>
<organism evidence="3">
    <name type="scientific">Micromonas pusilla (strain CCMP1545)</name>
    <name type="common">Picoplanktonic green alga</name>
    <dbReference type="NCBI Taxonomy" id="564608"/>
    <lineage>
        <taxon>Eukaryota</taxon>
        <taxon>Viridiplantae</taxon>
        <taxon>Chlorophyta</taxon>
        <taxon>Mamiellophyceae</taxon>
        <taxon>Mamiellales</taxon>
        <taxon>Mamiellaceae</taxon>
        <taxon>Micromonas</taxon>
    </lineage>
</organism>
<feature type="compositionally biased region" description="Pro residues" evidence="1">
    <location>
        <begin position="89"/>
        <end position="101"/>
    </location>
</feature>
<feature type="compositionally biased region" description="Basic residues" evidence="1">
    <location>
        <begin position="454"/>
        <end position="470"/>
    </location>
</feature>
<dbReference type="InterPro" id="IPR027417">
    <property type="entry name" value="P-loop_NTPase"/>
</dbReference>